<feature type="region of interest" description="Disordered" evidence="7">
    <location>
        <begin position="1"/>
        <end position="24"/>
    </location>
</feature>
<proteinExistence type="inferred from homology"/>
<feature type="transmembrane region" description="Helical" evidence="8">
    <location>
        <begin position="106"/>
        <end position="125"/>
    </location>
</feature>
<keyword evidence="4 8" id="KW-1133">Transmembrane helix</keyword>
<dbReference type="PANTHER" id="PTHR20855">
    <property type="entry name" value="ADIPOR/PROGESTIN RECEPTOR-RELATED"/>
    <property type="match status" value="1"/>
</dbReference>
<protein>
    <submittedName>
        <fullName evidence="9">Putative ADIPOR-like receptor 4</fullName>
    </submittedName>
</protein>
<dbReference type="GO" id="GO:0038023">
    <property type="term" value="F:signaling receptor activity"/>
    <property type="evidence" value="ECO:0007669"/>
    <property type="project" value="TreeGrafter"/>
</dbReference>
<accession>A0A4U7B3V8</accession>
<feature type="transmembrane region" description="Helical" evidence="8">
    <location>
        <begin position="295"/>
        <end position="316"/>
    </location>
</feature>
<evidence type="ECO:0000256" key="1">
    <source>
        <dbReference type="ARBA" id="ARBA00004141"/>
    </source>
</evidence>
<dbReference type="InterPro" id="IPR004254">
    <property type="entry name" value="AdipoR/HlyIII-related"/>
</dbReference>
<keyword evidence="6" id="KW-0862">Zinc</keyword>
<name>A0A4U7B3V8_9PEZI</name>
<keyword evidence="5 8" id="KW-0472">Membrane</keyword>
<evidence type="ECO:0000256" key="5">
    <source>
        <dbReference type="ARBA" id="ARBA00023136"/>
    </source>
</evidence>
<keyword evidence="6" id="KW-0479">Metal-binding</keyword>
<evidence type="ECO:0000256" key="3">
    <source>
        <dbReference type="ARBA" id="ARBA00022692"/>
    </source>
</evidence>
<comment type="caution">
    <text evidence="9">The sequence shown here is derived from an EMBL/GenBank/DDBJ whole genome shotgun (WGS) entry which is preliminary data.</text>
</comment>
<dbReference type="Proteomes" id="UP000308133">
    <property type="component" value="Unassembled WGS sequence"/>
</dbReference>
<keyword evidence="9" id="KW-0675">Receptor</keyword>
<feature type="transmembrane region" description="Helical" evidence="8">
    <location>
        <begin position="145"/>
        <end position="164"/>
    </location>
</feature>
<gene>
    <name evidence="9" type="ORF">C1H76_2209</name>
</gene>
<evidence type="ECO:0000256" key="8">
    <source>
        <dbReference type="SAM" id="Phobius"/>
    </source>
</evidence>
<comment type="subcellular location">
    <subcellularLocation>
        <location evidence="1">Membrane</location>
        <topology evidence="1">Multi-pass membrane protein</topology>
    </subcellularLocation>
</comment>
<feature type="binding site" evidence="6">
    <location>
        <position position="298"/>
    </location>
    <ligand>
        <name>Zn(2+)</name>
        <dbReference type="ChEBI" id="CHEBI:29105"/>
    </ligand>
</feature>
<evidence type="ECO:0000256" key="2">
    <source>
        <dbReference type="ARBA" id="ARBA00007018"/>
    </source>
</evidence>
<evidence type="ECO:0000256" key="6">
    <source>
        <dbReference type="PIRSR" id="PIRSR604254-1"/>
    </source>
</evidence>
<reference evidence="9 10" key="1">
    <citation type="submission" date="2018-02" db="EMBL/GenBank/DDBJ databases">
        <title>Draft genome sequences of Elsinoe sp., causing black scab on jojoba.</title>
        <authorList>
            <person name="Stodart B."/>
            <person name="Jeffress S."/>
            <person name="Ash G."/>
            <person name="Arun Chinnappa K."/>
        </authorList>
    </citation>
    <scope>NUCLEOTIDE SEQUENCE [LARGE SCALE GENOMIC DNA]</scope>
    <source>
        <strain evidence="9 10">Hillstone_2</strain>
    </source>
</reference>
<dbReference type="AlphaFoldDB" id="A0A4U7B3V8"/>
<feature type="binding site" evidence="6">
    <location>
        <position position="294"/>
    </location>
    <ligand>
        <name>Zn(2+)</name>
        <dbReference type="ChEBI" id="CHEBI:29105"/>
    </ligand>
</feature>
<dbReference type="GO" id="GO:0006882">
    <property type="term" value="P:intracellular zinc ion homeostasis"/>
    <property type="evidence" value="ECO:0007669"/>
    <property type="project" value="TreeGrafter"/>
</dbReference>
<dbReference type="GO" id="GO:0016020">
    <property type="term" value="C:membrane"/>
    <property type="evidence" value="ECO:0007669"/>
    <property type="project" value="UniProtKB-SubCell"/>
</dbReference>
<keyword evidence="3 8" id="KW-0812">Transmembrane</keyword>
<sequence length="329" mass="36957">MSRQRLKTPSSDSTPPEQVPLVDPKGREDSLLLHWDQVPEWQRDNRYILTGYRRATYSYRKAIGSLAYLHNQTGNIFSHLLAIPTLVTASVVAYHVQEVPLTSVDCVILALFVFGASTCFLLSTSFHTFACHSPTVEELWVRVDFTGIIIITATTFVAGEYYLFYCEKTRMIIHFVTVSAARARPLSVPSVVEPAPEMQTVSLAVLTVIVLLTPRFQGPDYRTFRLICFCLMGISGFVPMIDSLAHYGWEHSKRYSIGYYLVEMLLELLGAATYGCRVPERFAPGKFDIWGHSHQFFHLFSAAAALVHLAGLANALRTTRSFDRCAVGF</sequence>
<evidence type="ECO:0000313" key="9">
    <source>
        <dbReference type="EMBL" id="TKX25559.1"/>
    </source>
</evidence>
<dbReference type="PANTHER" id="PTHR20855:SF52">
    <property type="entry name" value="ADIPONECTIN RECEPTOR PROTEIN"/>
    <property type="match status" value="1"/>
</dbReference>
<dbReference type="EMBL" id="PTQR01000028">
    <property type="protein sequence ID" value="TKX25559.1"/>
    <property type="molecule type" value="Genomic_DNA"/>
</dbReference>
<dbReference type="Pfam" id="PF03006">
    <property type="entry name" value="HlyIII"/>
    <property type="match status" value="2"/>
</dbReference>
<organism evidence="9 10">
    <name type="scientific">Elsinoe australis</name>
    <dbReference type="NCBI Taxonomy" id="40998"/>
    <lineage>
        <taxon>Eukaryota</taxon>
        <taxon>Fungi</taxon>
        <taxon>Dikarya</taxon>
        <taxon>Ascomycota</taxon>
        <taxon>Pezizomycotina</taxon>
        <taxon>Dothideomycetes</taxon>
        <taxon>Dothideomycetidae</taxon>
        <taxon>Myriangiales</taxon>
        <taxon>Elsinoaceae</taxon>
        <taxon>Elsinoe</taxon>
    </lineage>
</organism>
<evidence type="ECO:0000256" key="7">
    <source>
        <dbReference type="SAM" id="MobiDB-lite"/>
    </source>
</evidence>
<feature type="compositionally biased region" description="Polar residues" evidence="7">
    <location>
        <begin position="7"/>
        <end position="16"/>
    </location>
</feature>
<feature type="transmembrane region" description="Helical" evidence="8">
    <location>
        <begin position="223"/>
        <end position="245"/>
    </location>
</feature>
<dbReference type="GO" id="GO:0046872">
    <property type="term" value="F:metal ion binding"/>
    <property type="evidence" value="ECO:0007669"/>
    <property type="project" value="UniProtKB-KW"/>
</dbReference>
<feature type="binding site" evidence="6">
    <location>
        <position position="127"/>
    </location>
    <ligand>
        <name>Zn(2+)</name>
        <dbReference type="ChEBI" id="CHEBI:29105"/>
    </ligand>
</feature>
<evidence type="ECO:0000313" key="10">
    <source>
        <dbReference type="Proteomes" id="UP000308133"/>
    </source>
</evidence>
<evidence type="ECO:0000256" key="4">
    <source>
        <dbReference type="ARBA" id="ARBA00022989"/>
    </source>
</evidence>
<comment type="similarity">
    <text evidence="2">Belongs to the ADIPOR family.</text>
</comment>